<proteinExistence type="predicted"/>
<protein>
    <submittedName>
        <fullName evidence="1">Autophagy-related protein 2</fullName>
    </submittedName>
</protein>
<reference evidence="1" key="2">
    <citation type="submission" date="2023-04" db="EMBL/GenBank/DDBJ databases">
        <authorList>
            <person name="Bruccoleri R.E."/>
            <person name="Oakeley E.J."/>
            <person name="Faust A.-M."/>
            <person name="Dessus-Babus S."/>
            <person name="Altorfer M."/>
            <person name="Burckhardt D."/>
            <person name="Oertli M."/>
            <person name="Naumann U."/>
            <person name="Petersen F."/>
            <person name="Wong J."/>
        </authorList>
    </citation>
    <scope>NUCLEOTIDE SEQUENCE</scope>
    <source>
        <strain evidence="1">GSM-AAB239-AS_SAM_17_03QT</strain>
        <tissue evidence="1">Leaf</tissue>
    </source>
</reference>
<dbReference type="AlphaFoldDB" id="A0AAX6FZ49"/>
<name>A0AAX6FZ49_IRIPA</name>
<dbReference type="Proteomes" id="UP001140949">
    <property type="component" value="Unassembled WGS sequence"/>
</dbReference>
<sequence>MHAKVYEYHNSRTQAEGFGVPDYDSSSLVGLLLSKNLQKEVQGALPFVSRSMIQNHLLDLLQKKAGWTSQGCTV</sequence>
<comment type="caution">
    <text evidence="1">The sequence shown here is derived from an EMBL/GenBank/DDBJ whole genome shotgun (WGS) entry which is preliminary data.</text>
</comment>
<organism evidence="1 2">
    <name type="scientific">Iris pallida</name>
    <name type="common">Sweet iris</name>
    <dbReference type="NCBI Taxonomy" id="29817"/>
    <lineage>
        <taxon>Eukaryota</taxon>
        <taxon>Viridiplantae</taxon>
        <taxon>Streptophyta</taxon>
        <taxon>Embryophyta</taxon>
        <taxon>Tracheophyta</taxon>
        <taxon>Spermatophyta</taxon>
        <taxon>Magnoliopsida</taxon>
        <taxon>Liliopsida</taxon>
        <taxon>Asparagales</taxon>
        <taxon>Iridaceae</taxon>
        <taxon>Iridoideae</taxon>
        <taxon>Irideae</taxon>
        <taxon>Iris</taxon>
    </lineage>
</organism>
<accession>A0AAX6FZ49</accession>
<gene>
    <name evidence="1" type="ORF">M6B38_390845</name>
</gene>
<dbReference type="EMBL" id="JANAVB010024994">
    <property type="protein sequence ID" value="KAJ6821729.1"/>
    <property type="molecule type" value="Genomic_DNA"/>
</dbReference>
<reference evidence="1" key="1">
    <citation type="journal article" date="2023" name="GigaByte">
        <title>Genome assembly of the bearded iris, Iris pallida Lam.</title>
        <authorList>
            <person name="Bruccoleri R.E."/>
            <person name="Oakeley E.J."/>
            <person name="Faust A.M.E."/>
            <person name="Altorfer M."/>
            <person name="Dessus-Babus S."/>
            <person name="Burckhardt D."/>
            <person name="Oertli M."/>
            <person name="Naumann U."/>
            <person name="Petersen F."/>
            <person name="Wong J."/>
        </authorList>
    </citation>
    <scope>NUCLEOTIDE SEQUENCE</scope>
    <source>
        <strain evidence="1">GSM-AAB239-AS_SAM_17_03QT</strain>
    </source>
</reference>
<evidence type="ECO:0000313" key="1">
    <source>
        <dbReference type="EMBL" id="KAJ6821729.1"/>
    </source>
</evidence>
<keyword evidence="2" id="KW-1185">Reference proteome</keyword>
<evidence type="ECO:0000313" key="2">
    <source>
        <dbReference type="Proteomes" id="UP001140949"/>
    </source>
</evidence>